<feature type="region of interest" description="Disordered" evidence="13">
    <location>
        <begin position="1305"/>
        <end position="1698"/>
    </location>
</feature>
<feature type="compositionally biased region" description="Acidic residues" evidence="13">
    <location>
        <begin position="1063"/>
        <end position="1074"/>
    </location>
</feature>
<feature type="compositionally biased region" description="Basic and acidic residues" evidence="13">
    <location>
        <begin position="369"/>
        <end position="380"/>
    </location>
</feature>
<feature type="compositionally biased region" description="Basic and acidic residues" evidence="13">
    <location>
        <begin position="1371"/>
        <end position="1382"/>
    </location>
</feature>
<dbReference type="FunFam" id="1.10.150.20:FF:000030">
    <property type="entry name" value="Flap endonuclease GEN-like 1"/>
    <property type="match status" value="1"/>
</dbReference>
<comment type="similarity">
    <text evidence="12">Belongs to the XPG/RAD2 endonuclease family. GEN subfamily.</text>
</comment>
<evidence type="ECO:0000256" key="3">
    <source>
        <dbReference type="ARBA" id="ARBA00005283"/>
    </source>
</evidence>
<evidence type="ECO:0000256" key="6">
    <source>
        <dbReference type="ARBA" id="ARBA00022759"/>
    </source>
</evidence>
<evidence type="ECO:0000313" key="16">
    <source>
        <dbReference type="EMBL" id="KAJ8031323.1"/>
    </source>
</evidence>
<feature type="compositionally biased region" description="Basic and acidic residues" evidence="13">
    <location>
        <begin position="1352"/>
        <end position="1364"/>
    </location>
</feature>
<feature type="compositionally biased region" description="Basic residues" evidence="13">
    <location>
        <begin position="1663"/>
        <end position="1677"/>
    </location>
</feature>
<evidence type="ECO:0000256" key="2">
    <source>
        <dbReference type="ARBA" id="ARBA00004123"/>
    </source>
</evidence>
<comment type="cofactor">
    <cofactor evidence="1">
        <name>Mg(2+)</name>
        <dbReference type="ChEBI" id="CHEBI:18420"/>
    </cofactor>
</comment>
<feature type="compositionally biased region" description="Acidic residues" evidence="13">
    <location>
        <begin position="603"/>
        <end position="618"/>
    </location>
</feature>
<keyword evidence="6" id="KW-0255">Endonuclease</keyword>
<dbReference type="InterPro" id="IPR006085">
    <property type="entry name" value="XPG_DNA_repair_N"/>
</dbReference>
<reference evidence="16" key="1">
    <citation type="submission" date="2021-10" db="EMBL/GenBank/DDBJ databases">
        <title>Tropical sea cucumber genome reveals ecological adaptation and Cuvierian tubules defense mechanism.</title>
        <authorList>
            <person name="Chen T."/>
        </authorList>
    </citation>
    <scope>NUCLEOTIDE SEQUENCE</scope>
    <source>
        <strain evidence="16">Nanhai2018</strain>
        <tissue evidence="16">Muscle</tissue>
    </source>
</reference>
<feature type="domain" description="XPG-I" evidence="14">
    <location>
        <begin position="805"/>
        <end position="874"/>
    </location>
</feature>
<dbReference type="CDD" id="cd09904">
    <property type="entry name" value="H3TH_XPG"/>
    <property type="match status" value="1"/>
</dbReference>
<dbReference type="PROSITE" id="PS00841">
    <property type="entry name" value="XPG_1"/>
    <property type="match status" value="1"/>
</dbReference>
<dbReference type="OrthoDB" id="2959108at2759"/>
<feature type="region of interest" description="Disordered" evidence="13">
    <location>
        <begin position="364"/>
        <end position="397"/>
    </location>
</feature>
<dbReference type="GO" id="GO:0003697">
    <property type="term" value="F:single-stranded DNA binding"/>
    <property type="evidence" value="ECO:0007669"/>
    <property type="project" value="InterPro"/>
</dbReference>
<dbReference type="GO" id="GO:0006289">
    <property type="term" value="P:nucleotide-excision repair"/>
    <property type="evidence" value="ECO:0007669"/>
    <property type="project" value="InterPro"/>
</dbReference>
<feature type="compositionally biased region" description="Basic and acidic residues" evidence="13">
    <location>
        <begin position="1526"/>
        <end position="1536"/>
    </location>
</feature>
<dbReference type="EMBL" id="JAIZAY010000013">
    <property type="protein sequence ID" value="KAJ8031323.1"/>
    <property type="molecule type" value="Genomic_DNA"/>
</dbReference>
<feature type="compositionally biased region" description="Acidic residues" evidence="13">
    <location>
        <begin position="638"/>
        <end position="652"/>
    </location>
</feature>
<feature type="compositionally biased region" description="Basic and acidic residues" evidence="13">
    <location>
        <begin position="492"/>
        <end position="502"/>
    </location>
</feature>
<evidence type="ECO:0000256" key="4">
    <source>
        <dbReference type="ARBA" id="ARBA00022722"/>
    </source>
</evidence>
<dbReference type="PANTHER" id="PTHR16171:SF7">
    <property type="entry name" value="DNA REPAIR PROTEIN RAD2"/>
    <property type="match status" value="1"/>
</dbReference>
<evidence type="ECO:0000256" key="1">
    <source>
        <dbReference type="ARBA" id="ARBA00001946"/>
    </source>
</evidence>
<dbReference type="SMART" id="SM00485">
    <property type="entry name" value="XPGN"/>
    <property type="match status" value="1"/>
</dbReference>
<evidence type="ECO:0000256" key="11">
    <source>
        <dbReference type="ARBA" id="ARBA00023242"/>
    </source>
</evidence>
<evidence type="ECO:0000259" key="14">
    <source>
        <dbReference type="SMART" id="SM00484"/>
    </source>
</evidence>
<dbReference type="Pfam" id="PF00752">
    <property type="entry name" value="XPG_N"/>
    <property type="match status" value="1"/>
</dbReference>
<feature type="compositionally biased region" description="Acidic residues" evidence="13">
    <location>
        <begin position="1218"/>
        <end position="1230"/>
    </location>
</feature>
<dbReference type="SMART" id="SM00279">
    <property type="entry name" value="HhH2"/>
    <property type="match status" value="1"/>
</dbReference>
<dbReference type="Gene3D" id="1.10.150.20">
    <property type="entry name" value="5' to 3' exonuclease, C-terminal subdomain"/>
    <property type="match status" value="1"/>
</dbReference>
<dbReference type="GO" id="GO:0008821">
    <property type="term" value="F:crossover junction DNA endonuclease activity"/>
    <property type="evidence" value="ECO:0007669"/>
    <property type="project" value="UniProtKB-ARBA"/>
</dbReference>
<dbReference type="SUPFAM" id="SSF88723">
    <property type="entry name" value="PIN domain-like"/>
    <property type="match status" value="1"/>
</dbReference>
<dbReference type="CDD" id="cd09868">
    <property type="entry name" value="PIN_XPG_RAD2"/>
    <property type="match status" value="2"/>
</dbReference>
<feature type="compositionally biased region" description="Basic and acidic residues" evidence="13">
    <location>
        <begin position="529"/>
        <end position="572"/>
    </location>
</feature>
<dbReference type="GO" id="GO:0005634">
    <property type="term" value="C:nucleus"/>
    <property type="evidence" value="ECO:0007669"/>
    <property type="project" value="UniProtKB-SubCell"/>
</dbReference>
<gene>
    <name evidence="16" type="ORF">HOLleu_28018</name>
</gene>
<proteinExistence type="inferred from homology"/>
<dbReference type="Proteomes" id="UP001152320">
    <property type="component" value="Chromosome 13"/>
</dbReference>
<feature type="compositionally biased region" description="Basic and acidic residues" evidence="13">
    <location>
        <begin position="1305"/>
        <end position="1318"/>
    </location>
</feature>
<sequence length="1698" mass="194025">MGVHGLWKLLEPTGRPVSLESLEGKVLAVDVSIWLNQAMYGMQGVQGTTRANAHLLVLFNRICKLLYYKIKPIFVFDGVAPELKKHTLNARRKRKELAVARAQRAADRIVKNYLKNEERKQICPECFQRQRKMQVFLNFLHFLKKPKKSSFMLDMVDLNSSVVAKFAKINIYDYFVIFNRTRTILDEKEDMYLERIDLQESVQAQYEDLNDIDINSEDFRSLSEEIQHEVITNIRESRKKPFWSRFRELPKKADDFSNYQLSRLMKKGKMTHRLDELQREMKTKTSGDLAVLLDYETRLEAFEAGRVASEDTQHYVLIRNQTKEDDTEGTKIESNDNSISRSDDMIESKDNRIDGTAINLVDEWFVPPSERDSRSGDNIEQRPTGLGDEKPSYSRDEKKEEIKKEVWKFFHQYNSHAEEKKSDGGSADVVIERGLTQTGSNFIDEEELRDREKRKASELWDKDDILKKRKLEEKELQKVVTRLHRSKEEIKVASKSQGELRPRTGVMAEAGGFLGETEINLSDEYDSDEEHKENDGSLHKKIGVKDTEKDRERVASTEEEKSNILEKMEKQVENVSLDEITEDPKAGLKNSEKDGKDFRKMDEDEVEEVVVLDQDAEVIELSSKDEESPRNEDVINLTEEEEKTTEMEEEGKEAEKDKILLNDDNEEEMEITILERDREGGEIEKDMQETEDRKMAESTIEVELVPPTTPSQDELFPASLFKESTVNKTSEEVKNTIESITVGQPSSSQSPKANIPAGLEEEEFETMQASLDSERYDLEIQRGKDQRMAASITEAMYNDSKELLSLFGIPYIESPQEAEAQCAFLDFSGQCQGVITDDSDVWLFGGQKVYKNFFTKDKDVLFYSNQAIERQLTLDRFKLISLGMLMGSDYTIGIQGVGFVTALEILSEFPGEGIESLVKFRKWWESALKSDPPATESRVRSKLRKLALHPDFPSQVVIKAYLDPEVDKSKEKFTWNSPDLDLLRKYPLHLKAFTFAQEKLGWIRSKTDELLLPVLKRLREKIVQGKISSYFFLQHDVDKERMKFKSKRVQEVLQKLSNPDGDQNCDGEDSELEEERVIGDEKRRKSETDEDEFGPSKKRRSQEDKELRGKHRKGKQRKQSKGKIQKMKGRSGDVEMEAVVEISDDDESSSDVDHTAVARIARGMESDRGRHEWLGRDRRRKLFTKNNRGIGRSWKKHNWDDEAESLGENEVRMSVEEEGREDEDEVEEEETKNKKVAGSLGIDQVFHSNSQDVEDEGEKSDSYWENQISDTEYDIDELIAAGTGNIAGKMIGGSRAGVIMKSLERTYDEDKSHERDGESGDEDECSLVSPKRTKGGVAVREAGKGGGKGKVQQKERSDARRKEVGGGSRQQSRDARRNQRSDSDEEERSLQSRRQMRGRGTSQSRNQVRGTLQKKEYEEEYRIEDEIEPEKDEEESRVQAKRRAERNPYLRKQVPSKGSRVGSGGLGPQQFKKSVSGLGHHERSETEGRGETGKKVVNREKKEEKEKCRGSDEAGLEEYRIEEEVEPKRDAAEKRAQMTKRMGRNPFLTASKVGSVKARKAAPSTAKSKKDNKVDHASGKASSNTRSLRTRRNVNYFEGNANELAGIPDLRKDSDYDSGVDEELDKDSGVDDGEDFVPRKVQLPARQRAGASGRGGRGGSKLGKGKGKQLLKKRTRVKSSMPSFSGPKLSESSSSDEE</sequence>
<dbReference type="PRINTS" id="PR00066">
    <property type="entry name" value="XRODRMPGMNTG"/>
</dbReference>
<accession>A0A9Q1BQQ9</accession>
<comment type="caution">
    <text evidence="16">The sequence shown here is derived from an EMBL/GenBank/DDBJ whole genome shotgun (WGS) entry which is preliminary data.</text>
</comment>
<feature type="compositionally biased region" description="Polar residues" evidence="13">
    <location>
        <begin position="1400"/>
        <end position="1410"/>
    </location>
</feature>
<feature type="compositionally biased region" description="Basic and acidic residues" evidence="13">
    <location>
        <begin position="321"/>
        <end position="334"/>
    </location>
</feature>
<feature type="compositionally biased region" description="Basic residues" evidence="13">
    <location>
        <begin position="1108"/>
        <end position="1129"/>
    </location>
</feature>
<dbReference type="InterPro" id="IPR001044">
    <property type="entry name" value="XPG/Rad2_eukaryotes"/>
</dbReference>
<feature type="domain" description="XPG N-terminal" evidence="15">
    <location>
        <begin position="1"/>
        <end position="98"/>
    </location>
</feature>
<dbReference type="InterPro" id="IPR006084">
    <property type="entry name" value="XPG/Rad2"/>
</dbReference>
<keyword evidence="8" id="KW-0378">Hydrolase</keyword>
<dbReference type="InterPro" id="IPR006086">
    <property type="entry name" value="XPG-I_dom"/>
</dbReference>
<dbReference type="GO" id="GO:0046872">
    <property type="term" value="F:metal ion binding"/>
    <property type="evidence" value="ECO:0007669"/>
    <property type="project" value="UniProtKB-KW"/>
</dbReference>
<keyword evidence="9" id="KW-0460">Magnesium</keyword>
<keyword evidence="4" id="KW-0540">Nuclease</keyword>
<dbReference type="Gene3D" id="3.40.50.1010">
    <property type="entry name" value="5'-nuclease"/>
    <property type="match status" value="2"/>
</dbReference>
<comment type="similarity">
    <text evidence="3">Belongs to the XPG/RAD2 endonuclease family. XPG subfamily.</text>
</comment>
<feature type="compositionally biased region" description="Basic and acidic residues" evidence="13">
    <location>
        <begin position="673"/>
        <end position="695"/>
    </location>
</feature>
<dbReference type="InterPro" id="IPR036279">
    <property type="entry name" value="5-3_exonuclease_C_sf"/>
</dbReference>
<evidence type="ECO:0000256" key="5">
    <source>
        <dbReference type="ARBA" id="ARBA00022723"/>
    </source>
</evidence>
<dbReference type="SMART" id="SM00484">
    <property type="entry name" value="XPGI"/>
    <property type="match status" value="1"/>
</dbReference>
<feature type="compositionally biased region" description="Basic and acidic residues" evidence="13">
    <location>
        <begin position="622"/>
        <end position="633"/>
    </location>
</feature>
<feature type="compositionally biased region" description="Basic and acidic residues" evidence="13">
    <location>
        <begin position="387"/>
        <end position="397"/>
    </location>
</feature>
<dbReference type="GO" id="GO:0000400">
    <property type="term" value="F:four-way junction DNA binding"/>
    <property type="evidence" value="ECO:0007669"/>
    <property type="project" value="UniProtKB-ARBA"/>
</dbReference>
<feature type="compositionally biased region" description="Acidic residues" evidence="13">
    <location>
        <begin position="1418"/>
        <end position="1435"/>
    </location>
</feature>
<evidence type="ECO:0000256" key="13">
    <source>
        <dbReference type="SAM" id="MobiDB-lite"/>
    </source>
</evidence>
<feature type="compositionally biased region" description="Basic and acidic residues" evidence="13">
    <location>
        <begin position="341"/>
        <end position="350"/>
    </location>
</feature>
<dbReference type="PRINTS" id="PR00853">
    <property type="entry name" value="XPGRADSUPER"/>
</dbReference>
<feature type="region of interest" description="Disordered" evidence="13">
    <location>
        <begin position="320"/>
        <end position="350"/>
    </location>
</feature>
<feature type="compositionally biased region" description="Basic and acidic residues" evidence="13">
    <location>
        <begin position="1568"/>
        <end position="1578"/>
    </location>
</feature>
<feature type="compositionally biased region" description="Basic and acidic residues" evidence="13">
    <location>
        <begin position="582"/>
        <end position="602"/>
    </location>
</feature>
<feature type="region of interest" description="Disordered" evidence="13">
    <location>
        <begin position="1054"/>
        <end position="1136"/>
    </location>
</feature>
<dbReference type="InterPro" id="IPR029060">
    <property type="entry name" value="PIN-like_dom_sf"/>
</dbReference>
<feature type="region of interest" description="Disordered" evidence="13">
    <location>
        <begin position="492"/>
        <end position="695"/>
    </location>
</feature>
<feature type="compositionally biased region" description="Gly residues" evidence="13">
    <location>
        <begin position="1652"/>
        <end position="1662"/>
    </location>
</feature>
<evidence type="ECO:0000256" key="12">
    <source>
        <dbReference type="ARBA" id="ARBA00038112"/>
    </source>
</evidence>
<dbReference type="InterPro" id="IPR008918">
    <property type="entry name" value="HhH2"/>
</dbReference>
<comment type="subcellular location">
    <subcellularLocation>
        <location evidence="2">Nucleus</location>
    </subcellularLocation>
</comment>
<feature type="compositionally biased region" description="Acidic residues" evidence="13">
    <location>
        <begin position="1616"/>
        <end position="1635"/>
    </location>
</feature>
<name>A0A9Q1BQQ9_HOLLE</name>
<feature type="compositionally biased region" description="Acidic residues" evidence="13">
    <location>
        <begin position="1514"/>
        <end position="1525"/>
    </location>
</feature>
<keyword evidence="11" id="KW-0539">Nucleus</keyword>
<evidence type="ECO:0000256" key="9">
    <source>
        <dbReference type="ARBA" id="ARBA00022842"/>
    </source>
</evidence>
<dbReference type="InterPro" id="IPR019974">
    <property type="entry name" value="XPG_CS"/>
</dbReference>
<keyword evidence="10" id="KW-0234">DNA repair</keyword>
<feature type="region of interest" description="Disordered" evidence="13">
    <location>
        <begin position="1200"/>
        <end position="1263"/>
    </location>
</feature>
<dbReference type="Pfam" id="PF00867">
    <property type="entry name" value="XPG_I"/>
    <property type="match status" value="1"/>
</dbReference>
<evidence type="ECO:0000256" key="10">
    <source>
        <dbReference type="ARBA" id="ARBA00023204"/>
    </source>
</evidence>
<feature type="compositionally biased region" description="Basic and acidic residues" evidence="13">
    <location>
        <begin position="1479"/>
        <end position="1512"/>
    </location>
</feature>
<evidence type="ECO:0000313" key="17">
    <source>
        <dbReference type="Proteomes" id="UP001152320"/>
    </source>
</evidence>
<evidence type="ECO:0000259" key="15">
    <source>
        <dbReference type="SMART" id="SM00485"/>
    </source>
</evidence>
<evidence type="ECO:0000256" key="8">
    <source>
        <dbReference type="ARBA" id="ARBA00022801"/>
    </source>
</evidence>
<protein>
    <submittedName>
        <fullName evidence="16">DNA repair protein complementing XP-G cells</fullName>
    </submittedName>
</protein>
<keyword evidence="7" id="KW-0227">DNA damage</keyword>
<keyword evidence="17" id="KW-1185">Reference proteome</keyword>
<feature type="compositionally biased region" description="Basic and acidic residues" evidence="13">
    <location>
        <begin position="1075"/>
        <end position="1087"/>
    </location>
</feature>
<dbReference type="PANTHER" id="PTHR16171">
    <property type="entry name" value="DNA REPAIR PROTEIN COMPLEMENTING XP-G CELLS-RELATED"/>
    <property type="match status" value="1"/>
</dbReference>
<organism evidence="16 17">
    <name type="scientific">Holothuria leucospilota</name>
    <name type="common">Black long sea cucumber</name>
    <name type="synonym">Mertensiothuria leucospilota</name>
    <dbReference type="NCBI Taxonomy" id="206669"/>
    <lineage>
        <taxon>Eukaryota</taxon>
        <taxon>Metazoa</taxon>
        <taxon>Echinodermata</taxon>
        <taxon>Eleutherozoa</taxon>
        <taxon>Echinozoa</taxon>
        <taxon>Holothuroidea</taxon>
        <taxon>Aspidochirotacea</taxon>
        <taxon>Aspidochirotida</taxon>
        <taxon>Holothuriidae</taxon>
        <taxon>Holothuria</taxon>
    </lineage>
</organism>
<evidence type="ECO:0000256" key="7">
    <source>
        <dbReference type="ARBA" id="ARBA00022763"/>
    </source>
</evidence>
<keyword evidence="5" id="KW-0479">Metal-binding</keyword>
<dbReference type="SUPFAM" id="SSF47807">
    <property type="entry name" value="5' to 3' exonuclease, C-terminal subdomain"/>
    <property type="match status" value="1"/>
</dbReference>
<dbReference type="GO" id="GO:0017108">
    <property type="term" value="F:5'-flap endonuclease activity"/>
    <property type="evidence" value="ECO:0007669"/>
    <property type="project" value="UniProtKB-ARBA"/>
</dbReference>